<dbReference type="Proteomes" id="UP000308730">
    <property type="component" value="Unassembled WGS sequence"/>
</dbReference>
<evidence type="ECO:0000313" key="3">
    <source>
        <dbReference type="EMBL" id="THH20979.1"/>
    </source>
</evidence>
<evidence type="ECO:0000256" key="1">
    <source>
        <dbReference type="SAM" id="MobiDB-lite"/>
    </source>
</evidence>
<evidence type="ECO:0000313" key="4">
    <source>
        <dbReference type="Proteomes" id="UP000308730"/>
    </source>
</evidence>
<accession>A0A4S4M739</accession>
<feature type="compositionally biased region" description="Acidic residues" evidence="1">
    <location>
        <begin position="146"/>
        <end position="159"/>
    </location>
</feature>
<comment type="caution">
    <text evidence="3">The sequence shown here is derived from an EMBL/GenBank/DDBJ whole genome shotgun (WGS) entry which is preliminary data.</text>
</comment>
<evidence type="ECO:0000259" key="2">
    <source>
        <dbReference type="SMART" id="SM01155"/>
    </source>
</evidence>
<feature type="domain" description="Ribosomal protein mS38 C-terminal" evidence="2">
    <location>
        <begin position="209"/>
        <end position="240"/>
    </location>
</feature>
<name>A0A4S4M739_9APHY</name>
<feature type="compositionally biased region" description="Basic and acidic residues" evidence="1">
    <location>
        <begin position="66"/>
        <end position="76"/>
    </location>
</feature>
<feature type="compositionally biased region" description="Basic residues" evidence="1">
    <location>
        <begin position="214"/>
        <end position="240"/>
    </location>
</feature>
<dbReference type="AlphaFoldDB" id="A0A4S4M739"/>
<dbReference type="SMART" id="SM01155">
    <property type="entry name" value="DUF1713"/>
    <property type="match status" value="1"/>
</dbReference>
<dbReference type="EMBL" id="SGPM01000468">
    <property type="protein sequence ID" value="THH20979.1"/>
    <property type="molecule type" value="Genomic_DNA"/>
</dbReference>
<dbReference type="OrthoDB" id="3268560at2759"/>
<feature type="compositionally biased region" description="Low complexity" evidence="1">
    <location>
        <begin position="52"/>
        <end position="65"/>
    </location>
</feature>
<feature type="region of interest" description="Disordered" evidence="1">
    <location>
        <begin position="210"/>
        <end position="240"/>
    </location>
</feature>
<keyword evidence="4" id="KW-1185">Reference proteome</keyword>
<proteinExistence type="predicted"/>
<gene>
    <name evidence="3" type="ORF">EUX98_g8474</name>
</gene>
<sequence>MSVLSHFLRPLPTARRAYSVFSKTGGGGGRYFNSAKPPKVVPPSGNGKVDASSPSSPTDTTSSSSSKEDGVTKDAGDSQFKNHHLPPPPQLFHPLIKSHELQLHQFFSLHRPLLTISQPTAALFENPPIPFSPSFLSQGRKASYADFDDPPESSPESDADASRQLARAVVVNRVAPVIAFEEALKKLGLDMSVGRAEEISVAKAEHDLYMDSTKRKRKRKMKKHKLKKRRRLNRMKRSDK</sequence>
<protein>
    <recommendedName>
        <fullName evidence="2">Ribosomal protein mS38 C-terminal domain-containing protein</fullName>
    </recommendedName>
</protein>
<feature type="region of interest" description="Disordered" evidence="1">
    <location>
        <begin position="141"/>
        <end position="161"/>
    </location>
</feature>
<dbReference type="InterPro" id="IPR013177">
    <property type="entry name" value="Ribosomal_mS38_C"/>
</dbReference>
<feature type="region of interest" description="Disordered" evidence="1">
    <location>
        <begin position="28"/>
        <end position="93"/>
    </location>
</feature>
<organism evidence="3 4">
    <name type="scientific">Antrodiella citrinella</name>
    <dbReference type="NCBI Taxonomy" id="2447956"/>
    <lineage>
        <taxon>Eukaryota</taxon>
        <taxon>Fungi</taxon>
        <taxon>Dikarya</taxon>
        <taxon>Basidiomycota</taxon>
        <taxon>Agaricomycotina</taxon>
        <taxon>Agaricomycetes</taxon>
        <taxon>Polyporales</taxon>
        <taxon>Steccherinaceae</taxon>
        <taxon>Antrodiella</taxon>
    </lineage>
</organism>
<reference evidence="3 4" key="1">
    <citation type="submission" date="2019-02" db="EMBL/GenBank/DDBJ databases">
        <title>Genome sequencing of the rare red list fungi Antrodiella citrinella (Flaviporus citrinellus).</title>
        <authorList>
            <person name="Buettner E."/>
            <person name="Kellner H."/>
        </authorList>
    </citation>
    <scope>NUCLEOTIDE SEQUENCE [LARGE SCALE GENOMIC DNA]</scope>
    <source>
        <strain evidence="3 4">DSM 108506</strain>
    </source>
</reference>
<dbReference type="Pfam" id="PF08213">
    <property type="entry name" value="COX24_C"/>
    <property type="match status" value="1"/>
</dbReference>